<evidence type="ECO:0000256" key="2">
    <source>
        <dbReference type="ARBA" id="ARBA00022490"/>
    </source>
</evidence>
<feature type="active site" description="Nucleophile" evidence="7">
    <location>
        <position position="229"/>
    </location>
</feature>
<dbReference type="Pfam" id="PF13636">
    <property type="entry name" value="Methyltranf_PUA"/>
    <property type="match status" value="1"/>
</dbReference>
<dbReference type="PROSITE" id="PS51686">
    <property type="entry name" value="SAM_MT_RSMB_NOP"/>
    <property type="match status" value="1"/>
</dbReference>
<keyword evidence="6 7" id="KW-0694">RNA-binding</keyword>
<dbReference type="EC" id="2.1.1.178" evidence="9"/>
<dbReference type="CDD" id="cd02440">
    <property type="entry name" value="AdoMet_MTases"/>
    <property type="match status" value="1"/>
</dbReference>
<evidence type="ECO:0000256" key="7">
    <source>
        <dbReference type="PROSITE-ProRule" id="PRU01023"/>
    </source>
</evidence>
<dbReference type="InterPro" id="IPR031341">
    <property type="entry name" value="Methyltr_RsmF_N"/>
</dbReference>
<dbReference type="PRINTS" id="PR02008">
    <property type="entry name" value="RCMTFAMILY"/>
</dbReference>
<evidence type="ECO:0000256" key="6">
    <source>
        <dbReference type="ARBA" id="ARBA00022884"/>
    </source>
</evidence>
<dbReference type="InterPro" id="IPR001678">
    <property type="entry name" value="MeTrfase_RsmB-F_NOP2_dom"/>
</dbReference>
<evidence type="ECO:0000256" key="3">
    <source>
        <dbReference type="ARBA" id="ARBA00022603"/>
    </source>
</evidence>
<evidence type="ECO:0000256" key="4">
    <source>
        <dbReference type="ARBA" id="ARBA00022679"/>
    </source>
</evidence>
<feature type="binding site" evidence="7">
    <location>
        <position position="132"/>
    </location>
    <ligand>
        <name>S-adenosyl-L-methionine</name>
        <dbReference type="ChEBI" id="CHEBI:59789"/>
    </ligand>
</feature>
<dbReference type="SUPFAM" id="SSF53335">
    <property type="entry name" value="S-adenosyl-L-methionine-dependent methyltransferases"/>
    <property type="match status" value="1"/>
</dbReference>
<comment type="caution">
    <text evidence="9">The sequence shown here is derived from an EMBL/GenBank/DDBJ whole genome shotgun (WGS) entry which is preliminary data.</text>
</comment>
<organism evidence="9 10">
    <name type="scientific">Ruminococcus bromii</name>
    <dbReference type="NCBI Taxonomy" id="40518"/>
    <lineage>
        <taxon>Bacteria</taxon>
        <taxon>Bacillati</taxon>
        <taxon>Bacillota</taxon>
        <taxon>Clostridia</taxon>
        <taxon>Eubacteriales</taxon>
        <taxon>Oscillospiraceae</taxon>
        <taxon>Ruminococcus</taxon>
    </lineage>
</organism>
<dbReference type="InterPro" id="IPR018314">
    <property type="entry name" value="RsmB/NOL1/NOP2-like_CS"/>
</dbReference>
<protein>
    <submittedName>
        <fullName evidence="9">Ribosomal RNA small subunit methyltransferase F</fullName>
        <ecNumber evidence="9">2.1.1.178</ecNumber>
    </submittedName>
</protein>
<dbReference type="PROSITE" id="PS01153">
    <property type="entry name" value="NOL1_NOP2_SUN"/>
    <property type="match status" value="1"/>
</dbReference>
<dbReference type="Pfam" id="PF01189">
    <property type="entry name" value="Methyltr_RsmB-F"/>
    <property type="match status" value="1"/>
</dbReference>
<dbReference type="Pfam" id="PF17126">
    <property type="entry name" value="RsmF_methylt_CI"/>
    <property type="match status" value="1"/>
</dbReference>
<dbReference type="Pfam" id="PF17125">
    <property type="entry name" value="Methyltr_RsmF_N"/>
    <property type="match status" value="1"/>
</dbReference>
<dbReference type="InterPro" id="IPR027391">
    <property type="entry name" value="Nol1_Nop2_Fmu_2"/>
</dbReference>
<feature type="binding site" evidence="7">
    <location>
        <begin position="108"/>
        <end position="114"/>
    </location>
    <ligand>
        <name>S-adenosyl-L-methionine</name>
        <dbReference type="ChEBI" id="CHEBI:59789"/>
    </ligand>
</feature>
<dbReference type="PANTHER" id="PTHR22807">
    <property type="entry name" value="NOP2 YEAST -RELATED NOL1/NOP2/FMU SUN DOMAIN-CONTAINING"/>
    <property type="match status" value="1"/>
</dbReference>
<dbReference type="GO" id="GO:0008173">
    <property type="term" value="F:RNA methyltransferase activity"/>
    <property type="evidence" value="ECO:0007669"/>
    <property type="project" value="InterPro"/>
</dbReference>
<name>A0A2N0UJN3_9FIRM</name>
<dbReference type="GO" id="GO:0001510">
    <property type="term" value="P:RNA methylation"/>
    <property type="evidence" value="ECO:0007669"/>
    <property type="project" value="InterPro"/>
</dbReference>
<feature type="domain" description="SAM-dependent MTase RsmB/NOP-type" evidence="8">
    <location>
        <begin position="20"/>
        <end position="287"/>
    </location>
</feature>
<evidence type="ECO:0000259" key="8">
    <source>
        <dbReference type="PROSITE" id="PS51686"/>
    </source>
</evidence>
<dbReference type="InterPro" id="IPR049560">
    <property type="entry name" value="MeTrfase_RsmB-F_NOP2_cat"/>
</dbReference>
<dbReference type="CDD" id="cd21147">
    <property type="entry name" value="RsmF_methylt_CTD1"/>
    <property type="match status" value="1"/>
</dbReference>
<gene>
    <name evidence="9" type="primary">rsmF</name>
    <name evidence="9" type="ORF">RBATCC27255_01584</name>
</gene>
<dbReference type="Gene3D" id="2.30.130.60">
    <property type="match status" value="1"/>
</dbReference>
<keyword evidence="3 7" id="KW-0489">Methyltransferase</keyword>
<dbReference type="Gene3D" id="3.30.70.1170">
    <property type="entry name" value="Sun protein, domain 3"/>
    <property type="match status" value="1"/>
</dbReference>
<accession>A0A2N0UJN3</accession>
<comment type="similarity">
    <text evidence="1 7">Belongs to the class I-like SAM-binding methyltransferase superfamily. RsmB/NOP family.</text>
</comment>
<dbReference type="EMBL" id="NNSR01000072">
    <property type="protein sequence ID" value="PKD27196.1"/>
    <property type="molecule type" value="Genomic_DNA"/>
</dbReference>
<dbReference type="InterPro" id="IPR029063">
    <property type="entry name" value="SAM-dependent_MTases_sf"/>
</dbReference>
<dbReference type="InterPro" id="IPR031340">
    <property type="entry name" value="RsmF_methylt_CI"/>
</dbReference>
<dbReference type="RefSeq" id="WP_101029520.1">
    <property type="nucleotide sequence ID" value="NZ_CABMMZ010000072.1"/>
</dbReference>
<reference evidence="9" key="1">
    <citation type="journal article" date="2018" name="Environ. Microbiol.">
        <title>Sporulation capability and amylosome conservation among diverse human colonic and rumen isolates of the keystone starch-degrader Ruminococcus bromii.</title>
        <authorList>
            <person name="Mukhopadhya I."/>
            <person name="Morais S."/>
            <person name="Laverde-Gomez J."/>
            <person name="Sheridan P.O."/>
            <person name="Walker A.W."/>
            <person name="Kelly W."/>
            <person name="Klieve A.V."/>
            <person name="Ouwerkerk D."/>
            <person name="Duncan S.H."/>
            <person name="Louis P."/>
            <person name="Koropatkin N."/>
            <person name="Cockburn D."/>
            <person name="Kibler R."/>
            <person name="Cooper P.J."/>
            <person name="Sandoval C."/>
            <person name="Crost E."/>
            <person name="Juge N."/>
            <person name="Bayer E.A."/>
            <person name="Flint H.J."/>
        </authorList>
    </citation>
    <scope>NUCLEOTIDE SEQUENCE [LARGE SCALE GENOMIC DNA]</scope>
    <source>
        <strain evidence="9">ATCC 27255</strain>
    </source>
</reference>
<evidence type="ECO:0000313" key="9">
    <source>
        <dbReference type="EMBL" id="PKD27196.1"/>
    </source>
</evidence>
<keyword evidence="4 7" id="KW-0808">Transferase</keyword>
<dbReference type="AlphaFoldDB" id="A0A2N0UJN3"/>
<dbReference type="PANTHER" id="PTHR22807:SF30">
    <property type="entry name" value="28S RRNA (CYTOSINE(4447)-C(5))-METHYLTRANSFERASE-RELATED"/>
    <property type="match status" value="1"/>
</dbReference>
<keyword evidence="2" id="KW-0963">Cytoplasm</keyword>
<evidence type="ECO:0000256" key="5">
    <source>
        <dbReference type="ARBA" id="ARBA00022691"/>
    </source>
</evidence>
<keyword evidence="5 7" id="KW-0949">S-adenosyl-L-methionine</keyword>
<dbReference type="GO" id="GO:0003723">
    <property type="term" value="F:RNA binding"/>
    <property type="evidence" value="ECO:0007669"/>
    <property type="project" value="UniProtKB-UniRule"/>
</dbReference>
<evidence type="ECO:0000256" key="1">
    <source>
        <dbReference type="ARBA" id="ARBA00007494"/>
    </source>
</evidence>
<feature type="binding site" evidence="7">
    <location>
        <position position="177"/>
    </location>
    <ligand>
        <name>S-adenosyl-L-methionine</name>
        <dbReference type="ChEBI" id="CHEBI:59789"/>
    </ligand>
</feature>
<dbReference type="InterPro" id="IPR023267">
    <property type="entry name" value="RCMT"/>
</dbReference>
<proteinExistence type="inferred from homology"/>
<dbReference type="Gene3D" id="3.40.50.150">
    <property type="entry name" value="Vaccinia Virus protein VP39"/>
    <property type="match status" value="1"/>
</dbReference>
<comment type="caution">
    <text evidence="7">Lacks conserved residue(s) required for the propagation of feature annotation.</text>
</comment>
<dbReference type="Proteomes" id="UP000233425">
    <property type="component" value="Unassembled WGS sequence"/>
</dbReference>
<sequence length="440" mass="49198">MNDFLLRMKSLLGDEFDEFLKFYNSDDFIKGLRVNTLKCSPKKLCSLLDFELKKTPFCDEGFYIPSDVKSIGNNPLHHAGAFYVQEPSATSAVTMLDVHEGDYVLDLCAAPGGKSTQIGAKLNGTGLLWSNEIVRNRANILLSNIERMGISNAVVSNCRPDELCKRLENRFDRILVDAPCSGEGMFRKNDAEREWSIEHVKSCAARQLLILNSAKNALKNGGYMVYSTCTFSKEENEGVISRFLAENPDFELVDSGVTFGRPTLDYARRIFPMDGGEGHFAAKLHKKGEPYSNYSIPKKNNKIDSKIFDFYDSIFIDRPFGENIEVIKDKIIVLPQNYNFDVKGLQILRAGVILGEIVKNRIEPHHSAFTAAKKENCKSAVDFDVNSKEIAAYLHGEEIAVPQDVKGYTAVCVNGITTGFGKASNSRLKNKYPKGLRILR</sequence>
<evidence type="ECO:0000313" key="10">
    <source>
        <dbReference type="Proteomes" id="UP000233425"/>
    </source>
</evidence>
<keyword evidence="10" id="KW-1185">Reference proteome</keyword>